<dbReference type="RefSeq" id="WP_062761494.1">
    <property type="nucleotide sequence ID" value="NZ_CP121045.1"/>
</dbReference>
<dbReference type="GO" id="GO:0005886">
    <property type="term" value="C:plasma membrane"/>
    <property type="evidence" value="ECO:0007669"/>
    <property type="project" value="UniProtKB-SubCell"/>
</dbReference>
<dbReference type="CDD" id="cd17324">
    <property type="entry name" value="MFS_NepI_like"/>
    <property type="match status" value="1"/>
</dbReference>
<keyword evidence="5 6" id="KW-0472">Membrane</keyword>
<evidence type="ECO:0000259" key="7">
    <source>
        <dbReference type="PROSITE" id="PS50850"/>
    </source>
</evidence>
<protein>
    <submittedName>
        <fullName evidence="8">MFS transporter</fullName>
    </submittedName>
</protein>
<evidence type="ECO:0000256" key="4">
    <source>
        <dbReference type="ARBA" id="ARBA00022989"/>
    </source>
</evidence>
<dbReference type="InterPro" id="IPR036259">
    <property type="entry name" value="MFS_trans_sf"/>
</dbReference>
<evidence type="ECO:0000256" key="5">
    <source>
        <dbReference type="ARBA" id="ARBA00023136"/>
    </source>
</evidence>
<dbReference type="InterPro" id="IPR020846">
    <property type="entry name" value="MFS_dom"/>
</dbReference>
<feature type="transmembrane region" description="Helical" evidence="6">
    <location>
        <begin position="250"/>
        <end position="270"/>
    </location>
</feature>
<keyword evidence="2" id="KW-1003">Cell membrane</keyword>
<feature type="transmembrane region" description="Helical" evidence="6">
    <location>
        <begin position="85"/>
        <end position="105"/>
    </location>
</feature>
<dbReference type="SUPFAM" id="SSF103473">
    <property type="entry name" value="MFS general substrate transporter"/>
    <property type="match status" value="1"/>
</dbReference>
<accession>A0A161PZJ8</accession>
<sequence>MNEAVATAAPAGSAAPAWGAVFSMALGVFGLVTAEFLPASLLTPMAADLGVTEGLAGQAVTATAAIGLLASLLIPAATRGLDRRVVLLGFSGLLVASNLLAAVASSLPVLIAARLVLGVALGGFWAMSTATVMRLVPEAAIPRALSMVFGGVSAATVAAAPLGSFLGDQLGWRAVFLMAAGLGLAAFLAQYATLPRMAASATTRLGTLVLVLRRPRVGAGIVAVLMVFTGHFAVFTYVRPFLETVTGVGIQGVSAILLGFGLANFLGTGLAGPAIARNLKAVLVAMPALMVVLGLVLVLAGGTVFGDAVMLALWGMAFGAVPVAWSTWLTRAAPDEAESGGGLIVAAIQLAIATGAAAGGVIFDLNGAPGVFLAATLVLAAAALLILTRVRIGPRAGVRQAGVEQAGVRQAGI</sequence>
<dbReference type="PROSITE" id="PS50850">
    <property type="entry name" value="MFS"/>
    <property type="match status" value="1"/>
</dbReference>
<dbReference type="GeneID" id="97244173"/>
<feature type="transmembrane region" description="Helical" evidence="6">
    <location>
        <begin position="369"/>
        <end position="387"/>
    </location>
</feature>
<evidence type="ECO:0000313" key="8">
    <source>
        <dbReference type="EMBL" id="KYO57447.1"/>
    </source>
</evidence>
<feature type="domain" description="Major facilitator superfamily (MFS) profile" evidence="7">
    <location>
        <begin position="20"/>
        <end position="391"/>
    </location>
</feature>
<proteinExistence type="predicted"/>
<feature type="transmembrane region" description="Helical" evidence="6">
    <location>
        <begin position="311"/>
        <end position="330"/>
    </location>
</feature>
<evidence type="ECO:0000256" key="6">
    <source>
        <dbReference type="SAM" id="Phobius"/>
    </source>
</evidence>
<evidence type="ECO:0000313" key="9">
    <source>
        <dbReference type="Proteomes" id="UP000075787"/>
    </source>
</evidence>
<comment type="caution">
    <text evidence="8">The sequence shown here is derived from an EMBL/GenBank/DDBJ whole genome shotgun (WGS) entry which is preliminary data.</text>
</comment>
<organism evidence="8 9">
    <name type="scientific">Tistrella mobilis</name>
    <dbReference type="NCBI Taxonomy" id="171437"/>
    <lineage>
        <taxon>Bacteria</taxon>
        <taxon>Pseudomonadati</taxon>
        <taxon>Pseudomonadota</taxon>
        <taxon>Alphaproteobacteria</taxon>
        <taxon>Geminicoccales</taxon>
        <taxon>Geminicoccaceae</taxon>
        <taxon>Tistrella</taxon>
    </lineage>
</organism>
<feature type="transmembrane region" description="Helical" evidence="6">
    <location>
        <begin position="342"/>
        <end position="363"/>
    </location>
</feature>
<dbReference type="Pfam" id="PF07690">
    <property type="entry name" value="MFS_1"/>
    <property type="match status" value="1"/>
</dbReference>
<dbReference type="PANTHER" id="PTHR43124">
    <property type="entry name" value="PURINE EFFLUX PUMP PBUE"/>
    <property type="match status" value="1"/>
</dbReference>
<reference evidence="8 9" key="1">
    <citation type="submission" date="2015-12" db="EMBL/GenBank/DDBJ databases">
        <title>Genome sequence of Tistrella mobilis MCCC 1A02139.</title>
        <authorList>
            <person name="Lu L."/>
            <person name="Lai Q."/>
            <person name="Shao Z."/>
            <person name="Qian P."/>
        </authorList>
    </citation>
    <scope>NUCLEOTIDE SEQUENCE [LARGE SCALE GENOMIC DNA]</scope>
    <source>
        <strain evidence="8 9">MCCC 1A02139</strain>
    </source>
</reference>
<keyword evidence="4 6" id="KW-1133">Transmembrane helix</keyword>
<dbReference type="InterPro" id="IPR050189">
    <property type="entry name" value="MFS_Efflux_Transporters"/>
</dbReference>
<dbReference type="EMBL" id="LPZR01000022">
    <property type="protein sequence ID" value="KYO57447.1"/>
    <property type="molecule type" value="Genomic_DNA"/>
</dbReference>
<dbReference type="Gene3D" id="1.20.1250.20">
    <property type="entry name" value="MFS general substrate transporter like domains"/>
    <property type="match status" value="1"/>
</dbReference>
<feature type="transmembrane region" description="Helical" evidence="6">
    <location>
        <begin position="144"/>
        <end position="166"/>
    </location>
</feature>
<feature type="transmembrane region" description="Helical" evidence="6">
    <location>
        <begin position="282"/>
        <end position="305"/>
    </location>
</feature>
<comment type="subcellular location">
    <subcellularLocation>
        <location evidence="1">Cell membrane</location>
        <topology evidence="1">Multi-pass membrane protein</topology>
    </subcellularLocation>
</comment>
<feature type="transmembrane region" description="Helical" evidence="6">
    <location>
        <begin position="215"/>
        <end position="238"/>
    </location>
</feature>
<feature type="transmembrane region" description="Helical" evidence="6">
    <location>
        <begin position="54"/>
        <end position="73"/>
    </location>
</feature>
<keyword evidence="3 6" id="KW-0812">Transmembrane</keyword>
<feature type="transmembrane region" description="Helical" evidence="6">
    <location>
        <begin position="172"/>
        <end position="194"/>
    </location>
</feature>
<feature type="transmembrane region" description="Helical" evidence="6">
    <location>
        <begin position="111"/>
        <end position="132"/>
    </location>
</feature>
<dbReference type="OrthoDB" id="9812189at2"/>
<name>A0A161PZJ8_9PROT</name>
<dbReference type="AlphaFoldDB" id="A0A161PZJ8"/>
<gene>
    <name evidence="8" type="ORF">AUP44_20035</name>
</gene>
<dbReference type="PANTHER" id="PTHR43124:SF5">
    <property type="entry name" value="PURINE RIBONUCLEOSIDE EFFLUX PUMP NEPI"/>
    <property type="match status" value="1"/>
</dbReference>
<evidence type="ECO:0000256" key="1">
    <source>
        <dbReference type="ARBA" id="ARBA00004651"/>
    </source>
</evidence>
<dbReference type="Proteomes" id="UP000075787">
    <property type="component" value="Unassembled WGS sequence"/>
</dbReference>
<evidence type="ECO:0000256" key="2">
    <source>
        <dbReference type="ARBA" id="ARBA00022475"/>
    </source>
</evidence>
<dbReference type="InterPro" id="IPR011701">
    <property type="entry name" value="MFS"/>
</dbReference>
<dbReference type="GO" id="GO:0022857">
    <property type="term" value="F:transmembrane transporter activity"/>
    <property type="evidence" value="ECO:0007669"/>
    <property type="project" value="InterPro"/>
</dbReference>
<evidence type="ECO:0000256" key="3">
    <source>
        <dbReference type="ARBA" id="ARBA00022692"/>
    </source>
</evidence>